<evidence type="ECO:0000256" key="3">
    <source>
        <dbReference type="ARBA" id="ARBA00022454"/>
    </source>
</evidence>
<evidence type="ECO:0000256" key="2">
    <source>
        <dbReference type="ARBA" id="ARBA00004286"/>
    </source>
</evidence>
<evidence type="ECO:0000259" key="7">
    <source>
        <dbReference type="PROSITE" id="PS50815"/>
    </source>
</evidence>
<organism evidence="8 9">
    <name type="scientific">Agrocybe pediades</name>
    <dbReference type="NCBI Taxonomy" id="84607"/>
    <lineage>
        <taxon>Eukaryota</taxon>
        <taxon>Fungi</taxon>
        <taxon>Dikarya</taxon>
        <taxon>Basidiomycota</taxon>
        <taxon>Agaricomycotina</taxon>
        <taxon>Agaricomycetes</taxon>
        <taxon>Agaricomycetidae</taxon>
        <taxon>Agaricales</taxon>
        <taxon>Agaricineae</taxon>
        <taxon>Strophariaceae</taxon>
        <taxon>Agrocybe</taxon>
    </lineage>
</organism>
<protein>
    <recommendedName>
        <fullName evidence="7">HORMA domain-containing protein</fullName>
    </recommendedName>
</protein>
<name>A0A8H4QR46_9AGAR</name>
<evidence type="ECO:0000256" key="5">
    <source>
        <dbReference type="ARBA" id="ARBA00023254"/>
    </source>
</evidence>
<reference evidence="8 9" key="1">
    <citation type="submission" date="2019-12" db="EMBL/GenBank/DDBJ databases">
        <authorList>
            <person name="Floudas D."/>
            <person name="Bentzer J."/>
            <person name="Ahren D."/>
            <person name="Johansson T."/>
            <person name="Persson P."/>
            <person name="Tunlid A."/>
        </authorList>
    </citation>
    <scope>NUCLEOTIDE SEQUENCE [LARGE SCALE GENOMIC DNA]</scope>
    <source>
        <strain evidence="8 9">CBS 102.39</strain>
    </source>
</reference>
<dbReference type="GO" id="GO:0007130">
    <property type="term" value="P:synaptonemal complex assembly"/>
    <property type="evidence" value="ECO:0007669"/>
    <property type="project" value="TreeGrafter"/>
</dbReference>
<dbReference type="Gene3D" id="3.30.900.10">
    <property type="entry name" value="HORMA domain"/>
    <property type="match status" value="1"/>
</dbReference>
<dbReference type="PANTHER" id="PTHR48225">
    <property type="entry name" value="HORMA DOMAIN-CONTAINING PROTEIN 1"/>
    <property type="match status" value="1"/>
</dbReference>
<feature type="region of interest" description="Disordered" evidence="6">
    <location>
        <begin position="733"/>
        <end position="768"/>
    </location>
</feature>
<dbReference type="InterPro" id="IPR003511">
    <property type="entry name" value="HORMA_dom"/>
</dbReference>
<dbReference type="GO" id="GO:0005634">
    <property type="term" value="C:nucleus"/>
    <property type="evidence" value="ECO:0007669"/>
    <property type="project" value="UniProtKB-SubCell"/>
</dbReference>
<dbReference type="PROSITE" id="PS50815">
    <property type="entry name" value="HORMA"/>
    <property type="match status" value="1"/>
</dbReference>
<gene>
    <name evidence="8" type="ORF">D9613_002731</name>
</gene>
<dbReference type="EMBL" id="JAACJL010000044">
    <property type="protein sequence ID" value="KAF4615378.1"/>
    <property type="molecule type" value="Genomic_DNA"/>
</dbReference>
<feature type="compositionally biased region" description="Low complexity" evidence="6">
    <location>
        <begin position="442"/>
        <end position="463"/>
    </location>
</feature>
<evidence type="ECO:0000313" key="9">
    <source>
        <dbReference type="Proteomes" id="UP000521872"/>
    </source>
</evidence>
<dbReference type="InterPro" id="IPR051294">
    <property type="entry name" value="HORMA_MeioticProgression"/>
</dbReference>
<evidence type="ECO:0000256" key="4">
    <source>
        <dbReference type="ARBA" id="ARBA00023242"/>
    </source>
</evidence>
<comment type="caution">
    <text evidence="8">The sequence shown here is derived from an EMBL/GenBank/DDBJ whole genome shotgun (WGS) entry which is preliminary data.</text>
</comment>
<accession>A0A8H4QR46</accession>
<dbReference type="Proteomes" id="UP000521872">
    <property type="component" value="Unassembled WGS sequence"/>
</dbReference>
<feature type="region of interest" description="Disordered" evidence="6">
    <location>
        <begin position="661"/>
        <end position="684"/>
    </location>
</feature>
<dbReference type="GO" id="GO:0005694">
    <property type="term" value="C:chromosome"/>
    <property type="evidence" value="ECO:0007669"/>
    <property type="project" value="UniProtKB-SubCell"/>
</dbReference>
<dbReference type="SUPFAM" id="SSF56019">
    <property type="entry name" value="The spindle assembly checkpoint protein mad2"/>
    <property type="match status" value="1"/>
</dbReference>
<dbReference type="AlphaFoldDB" id="A0A8H4QR46"/>
<evidence type="ECO:0000256" key="1">
    <source>
        <dbReference type="ARBA" id="ARBA00004123"/>
    </source>
</evidence>
<feature type="region of interest" description="Disordered" evidence="6">
    <location>
        <begin position="437"/>
        <end position="467"/>
    </location>
</feature>
<keyword evidence="9" id="KW-1185">Reference proteome</keyword>
<proteinExistence type="predicted"/>
<comment type="subcellular location">
    <subcellularLocation>
        <location evidence="2">Chromosome</location>
    </subcellularLocation>
    <subcellularLocation>
        <location evidence="1">Nucleus</location>
    </subcellularLocation>
</comment>
<keyword evidence="5" id="KW-0469">Meiosis</keyword>
<dbReference type="Pfam" id="PF02301">
    <property type="entry name" value="HORMA"/>
    <property type="match status" value="1"/>
</dbReference>
<dbReference type="InterPro" id="IPR036570">
    <property type="entry name" value="HORMA_dom_sf"/>
</dbReference>
<evidence type="ECO:0000256" key="6">
    <source>
        <dbReference type="SAM" id="MobiDB-lite"/>
    </source>
</evidence>
<keyword evidence="4" id="KW-0539">Nucleus</keyword>
<dbReference type="PANTHER" id="PTHR48225:SF7">
    <property type="entry name" value="MEIOSIS-SPECIFIC PROTEIN HOP1"/>
    <property type="match status" value="1"/>
</dbReference>
<feature type="compositionally biased region" description="Basic residues" evidence="6">
    <location>
        <begin position="665"/>
        <end position="684"/>
    </location>
</feature>
<evidence type="ECO:0000313" key="8">
    <source>
        <dbReference type="EMBL" id="KAF4615378.1"/>
    </source>
</evidence>
<feature type="compositionally biased region" description="Polar residues" evidence="6">
    <location>
        <begin position="736"/>
        <end position="754"/>
    </location>
</feature>
<dbReference type="GO" id="GO:0051598">
    <property type="term" value="P:meiotic recombination checkpoint signaling"/>
    <property type="evidence" value="ECO:0007669"/>
    <property type="project" value="TreeGrafter"/>
</dbReference>
<feature type="domain" description="HORMA" evidence="7">
    <location>
        <begin position="16"/>
        <end position="284"/>
    </location>
</feature>
<sequence>MQAQQTRSTTQSINQTQSLAAVQTLLRAGLGAITFLRNLLPEDNFTQSQLLSLSSSAVLDETSGSVSDVSLSQPSASQESTSSRRNVNSFRIMTITRGYTDEADKILNYLEYGIFDALEKQYLRSFIFAIYLDNKDPTNIVEAYTFNFKYHTLPGTNITIPVMNLVGGKNLRSKKDGTAEDPVAKAIRNGKAPTLKDVKLSVKAMLKTLIQAMNHMDVLPRHRYATFKVFYTDSTPLDYEPPNFQAGDADKDKWYFMTHDLDEIPERCSIGQINTGHHSVKLSVTSIASYLPSSTEHDDATFLGTTTNGGRPNLIPIEEAAVCKNQIEKQLEDAENRNLLWPVDDTAELCDEDAEGEDDPDYIKGPDGQYVLIDTITPIGFRTPSGHIEAVPARDEEENVQPNNNMPPIPQNLHDVVAREIPKVSNIEETQPLLQTPMAKGLRSPSSGDLSSLTSLSTAPTTPVMDFDPEMLKNMTIGVEVEEDAEMLDLETQIEPELTALINSSPKAPSRRSASIRTDVEQGEIQCHCGIAKIFAVFVKVDAEHGTMFGAWVKENPHRYHDADDPNMPPQFVCFNCRARADITWDLIKFDIFPRMLSKFKDLALFRRAIKVAHKMNKFTSLEFSKEFGGDVILSAQMIRRLEEEEFILIESTSLDDMGFTVTSHSKKGRNKGKGTTKNAKQRKNMQKTRYIFNREMVSKTQYLDYFKPHDEEVEKRMLGVQEITELNKTLRRAQADSNPVEETQTQEESQAMTDTDGRHSTLKRPAPGIVAQDMLPPKKKVKMSLAIGVDLAE</sequence>
<keyword evidence="3" id="KW-0158">Chromosome</keyword>